<dbReference type="SUPFAM" id="SSF82549">
    <property type="entry name" value="DAK1/DegV-like"/>
    <property type="match status" value="1"/>
</dbReference>
<dbReference type="AlphaFoldDB" id="A0A8J2TP87"/>
<dbReference type="InterPro" id="IPR050270">
    <property type="entry name" value="DegV_domain_contain"/>
</dbReference>
<evidence type="ECO:0000313" key="3">
    <source>
        <dbReference type="Proteomes" id="UP000602050"/>
    </source>
</evidence>
<dbReference type="EMBL" id="BMEV01000034">
    <property type="protein sequence ID" value="GFZ78157.1"/>
    <property type="molecule type" value="Genomic_DNA"/>
</dbReference>
<accession>A0A8J2TP87</accession>
<reference evidence="2" key="1">
    <citation type="journal article" date="2014" name="Int. J. Syst. Evol. Microbiol.">
        <title>Complete genome sequence of Corynebacterium casei LMG S-19264T (=DSM 44701T), isolated from a smear-ripened cheese.</title>
        <authorList>
            <consortium name="US DOE Joint Genome Institute (JGI-PGF)"/>
            <person name="Walter F."/>
            <person name="Albersmeier A."/>
            <person name="Kalinowski J."/>
            <person name="Ruckert C."/>
        </authorList>
    </citation>
    <scope>NUCLEOTIDE SEQUENCE</scope>
    <source>
        <strain evidence="2">CGMCC 1.12360</strain>
    </source>
</reference>
<evidence type="ECO:0000313" key="2">
    <source>
        <dbReference type="EMBL" id="GFZ78157.1"/>
    </source>
</evidence>
<gene>
    <name evidence="2" type="ORF">GCM10010978_19650</name>
</gene>
<dbReference type="PANTHER" id="PTHR33434:SF2">
    <property type="entry name" value="FATTY ACID-BINDING PROTEIN TM_1468"/>
    <property type="match status" value="1"/>
</dbReference>
<dbReference type="PROSITE" id="PS51482">
    <property type="entry name" value="DEGV"/>
    <property type="match status" value="1"/>
</dbReference>
<dbReference type="RefSeq" id="WP_188392232.1">
    <property type="nucleotide sequence ID" value="NZ_BMEV01000034.1"/>
</dbReference>
<proteinExistence type="predicted"/>
<keyword evidence="3" id="KW-1185">Reference proteome</keyword>
<evidence type="ECO:0000256" key="1">
    <source>
        <dbReference type="ARBA" id="ARBA00023121"/>
    </source>
</evidence>
<dbReference type="NCBIfam" id="TIGR00762">
    <property type="entry name" value="DegV"/>
    <property type="match status" value="1"/>
</dbReference>
<keyword evidence="1" id="KW-0446">Lipid-binding</keyword>
<name>A0A8J2TP87_9BACI</name>
<keyword evidence="2" id="KW-0032">Aminotransferase</keyword>
<dbReference type="GO" id="GO:0008289">
    <property type="term" value="F:lipid binding"/>
    <property type="evidence" value="ECO:0007669"/>
    <property type="project" value="UniProtKB-KW"/>
</dbReference>
<organism evidence="2 3">
    <name type="scientific">Compostibacillus humi</name>
    <dbReference type="NCBI Taxonomy" id="1245525"/>
    <lineage>
        <taxon>Bacteria</taxon>
        <taxon>Bacillati</taxon>
        <taxon>Bacillota</taxon>
        <taxon>Bacilli</taxon>
        <taxon>Bacillales</taxon>
        <taxon>Bacillaceae</taxon>
        <taxon>Compostibacillus</taxon>
    </lineage>
</organism>
<dbReference type="InterPro" id="IPR043168">
    <property type="entry name" value="DegV_C"/>
</dbReference>
<dbReference type="Pfam" id="PF02645">
    <property type="entry name" value="DegV"/>
    <property type="match status" value="1"/>
</dbReference>
<reference evidence="2" key="2">
    <citation type="submission" date="2020-09" db="EMBL/GenBank/DDBJ databases">
        <authorList>
            <person name="Sun Q."/>
            <person name="Zhou Y."/>
        </authorList>
    </citation>
    <scope>NUCLEOTIDE SEQUENCE</scope>
    <source>
        <strain evidence="2">CGMCC 1.12360</strain>
    </source>
</reference>
<dbReference type="Gene3D" id="3.30.1180.10">
    <property type="match status" value="1"/>
</dbReference>
<dbReference type="PANTHER" id="PTHR33434">
    <property type="entry name" value="DEGV DOMAIN-CONTAINING PROTEIN DR_1986-RELATED"/>
    <property type="match status" value="1"/>
</dbReference>
<comment type="caution">
    <text evidence="2">The sequence shown here is derived from an EMBL/GenBank/DDBJ whole genome shotgun (WGS) entry which is preliminary data.</text>
</comment>
<protein>
    <submittedName>
        <fullName evidence="2">Alanine aminotransferase</fullName>
    </submittedName>
</protein>
<dbReference type="InterPro" id="IPR003797">
    <property type="entry name" value="DegV"/>
</dbReference>
<dbReference type="Proteomes" id="UP000602050">
    <property type="component" value="Unassembled WGS sequence"/>
</dbReference>
<sequence>MNIQLMTDSGADIPKSIQQSLQIKVVPLYLHFHDEQFKVGVDLDLNGFYQKVREKKELPRSAAPSPNDYYEAYKEIDPDTPILMISISKGLSSTYENAIAGKNMLLEEEPNRTIEVINSKTASPGMLLLLYEAGLKLKEGYSFEQLVQHIKDCVNKTKTLFVLKTLDNLILGGRLDKMKGTLAKTLNIKLLMQGSKDGTIEVTEKVRGEKKSLRRFIEQIGEHTKNTENKILAMTYCRDKSRAKAILHEIQQKYNFKETLLTETGPIISTYGGEGALVIAFFQD</sequence>
<dbReference type="Gene3D" id="3.40.50.10170">
    <property type="match status" value="1"/>
</dbReference>
<keyword evidence="2" id="KW-0808">Transferase</keyword>
<dbReference type="GO" id="GO:0008483">
    <property type="term" value="F:transaminase activity"/>
    <property type="evidence" value="ECO:0007669"/>
    <property type="project" value="UniProtKB-KW"/>
</dbReference>